<protein>
    <submittedName>
        <fullName evidence="7">SANT/Myb domain-containing protein</fullName>
    </submittedName>
</protein>
<dbReference type="GO" id="GO:0005634">
    <property type="term" value="C:nucleus"/>
    <property type="evidence" value="ECO:0007669"/>
    <property type="project" value="UniProtKB-SubCell"/>
</dbReference>
<dbReference type="FunFam" id="1.10.10.60:FF:000381">
    <property type="entry name" value="Transcription factor MYB119"/>
    <property type="match status" value="1"/>
</dbReference>
<keyword evidence="2" id="KW-0677">Repeat</keyword>
<dbReference type="InterPro" id="IPR050560">
    <property type="entry name" value="MYB_TF"/>
</dbReference>
<reference evidence="7 8" key="1">
    <citation type="journal article" date="2019" name="Nat. Plants">
        <title>Stout camphor tree genome fills gaps in understanding of flowering plant genome evolution.</title>
        <authorList>
            <person name="Chaw S.M."/>
            <person name="Liu Y.C."/>
            <person name="Wu Y.W."/>
            <person name="Wang H.Y."/>
            <person name="Lin C.I."/>
            <person name="Wu C.S."/>
            <person name="Ke H.M."/>
            <person name="Chang L.Y."/>
            <person name="Hsu C.Y."/>
            <person name="Yang H.T."/>
            <person name="Sudianto E."/>
            <person name="Hsu M.H."/>
            <person name="Wu K.P."/>
            <person name="Wang L.N."/>
            <person name="Leebens-Mack J.H."/>
            <person name="Tsai I.J."/>
        </authorList>
    </citation>
    <scope>NUCLEOTIDE SEQUENCE [LARGE SCALE GENOMIC DNA]</scope>
    <source>
        <strain evidence="8">cv. Chaw 1501</strain>
        <tissue evidence="7">Young leaves</tissue>
    </source>
</reference>
<dbReference type="EMBL" id="QPKB01000008">
    <property type="protein sequence ID" value="RWR91040.1"/>
    <property type="molecule type" value="Genomic_DNA"/>
</dbReference>
<dbReference type="GO" id="GO:0000981">
    <property type="term" value="F:DNA-binding transcription factor activity, RNA polymerase II-specific"/>
    <property type="evidence" value="ECO:0007669"/>
    <property type="project" value="TreeGrafter"/>
</dbReference>
<dbReference type="InterPro" id="IPR009057">
    <property type="entry name" value="Homeodomain-like_sf"/>
</dbReference>
<gene>
    <name evidence="7" type="ORF">CKAN_02017700</name>
</gene>
<feature type="region of interest" description="Disordered" evidence="4">
    <location>
        <begin position="314"/>
        <end position="348"/>
    </location>
</feature>
<feature type="domain" description="Myb-like" evidence="5">
    <location>
        <begin position="229"/>
        <end position="279"/>
    </location>
</feature>
<feature type="region of interest" description="Disordered" evidence="4">
    <location>
        <begin position="267"/>
        <end position="296"/>
    </location>
</feature>
<feature type="domain" description="Myb-like" evidence="5">
    <location>
        <begin position="177"/>
        <end position="228"/>
    </location>
</feature>
<feature type="domain" description="HTH myb-type" evidence="6">
    <location>
        <begin position="233"/>
        <end position="283"/>
    </location>
</feature>
<dbReference type="Proteomes" id="UP000283530">
    <property type="component" value="Unassembled WGS sequence"/>
</dbReference>
<evidence type="ECO:0000256" key="2">
    <source>
        <dbReference type="ARBA" id="ARBA00022737"/>
    </source>
</evidence>
<evidence type="ECO:0000259" key="6">
    <source>
        <dbReference type="PROSITE" id="PS51294"/>
    </source>
</evidence>
<keyword evidence="8" id="KW-1185">Reference proteome</keyword>
<dbReference type="Pfam" id="PF13921">
    <property type="entry name" value="Myb_DNA-bind_6"/>
    <property type="match status" value="1"/>
</dbReference>
<dbReference type="PANTHER" id="PTHR45614:SF285">
    <property type="entry name" value="TRANSCRIPTION FACTOR MYB98"/>
    <property type="match status" value="1"/>
</dbReference>
<dbReference type="PROSITE" id="PS51294">
    <property type="entry name" value="HTH_MYB"/>
    <property type="match status" value="2"/>
</dbReference>
<feature type="domain" description="HTH myb-type" evidence="6">
    <location>
        <begin position="177"/>
        <end position="232"/>
    </location>
</feature>
<dbReference type="InterPro" id="IPR001005">
    <property type="entry name" value="SANT/Myb"/>
</dbReference>
<dbReference type="GO" id="GO:0000978">
    <property type="term" value="F:RNA polymerase II cis-regulatory region sequence-specific DNA binding"/>
    <property type="evidence" value="ECO:0007669"/>
    <property type="project" value="TreeGrafter"/>
</dbReference>
<feature type="compositionally biased region" description="Polar residues" evidence="4">
    <location>
        <begin position="267"/>
        <end position="279"/>
    </location>
</feature>
<name>A0A443PJU4_9MAGN</name>
<dbReference type="SUPFAM" id="SSF46689">
    <property type="entry name" value="Homeodomain-like"/>
    <property type="match status" value="1"/>
</dbReference>
<dbReference type="PROSITE" id="PS50090">
    <property type="entry name" value="MYB_LIKE"/>
    <property type="match status" value="2"/>
</dbReference>
<dbReference type="SMART" id="SM00717">
    <property type="entry name" value="SANT"/>
    <property type="match status" value="2"/>
</dbReference>
<feature type="compositionally biased region" description="Basic residues" evidence="4">
    <location>
        <begin position="282"/>
        <end position="292"/>
    </location>
</feature>
<comment type="caution">
    <text evidence="7">The sequence shown here is derived from an EMBL/GenBank/DDBJ whole genome shotgun (WGS) entry which is preliminary data.</text>
</comment>
<evidence type="ECO:0000256" key="3">
    <source>
        <dbReference type="ARBA" id="ARBA00023125"/>
    </source>
</evidence>
<evidence type="ECO:0000256" key="4">
    <source>
        <dbReference type="SAM" id="MobiDB-lite"/>
    </source>
</evidence>
<accession>A0A443PJU4</accession>
<dbReference type="AlphaFoldDB" id="A0A443PJU4"/>
<comment type="subcellular location">
    <subcellularLocation>
        <location evidence="1">Nucleus</location>
    </subcellularLocation>
</comment>
<dbReference type="InterPro" id="IPR017930">
    <property type="entry name" value="Myb_dom"/>
</dbReference>
<feature type="compositionally biased region" description="Polar residues" evidence="4">
    <location>
        <begin position="320"/>
        <end position="331"/>
    </location>
</feature>
<evidence type="ECO:0000313" key="7">
    <source>
        <dbReference type="EMBL" id="RWR91040.1"/>
    </source>
</evidence>
<dbReference type="Gene3D" id="1.10.10.60">
    <property type="entry name" value="Homeodomain-like"/>
    <property type="match status" value="2"/>
</dbReference>
<dbReference type="OrthoDB" id="2143914at2759"/>
<keyword evidence="3" id="KW-0238">DNA-binding</keyword>
<organism evidence="7 8">
    <name type="scientific">Cinnamomum micranthum f. kanehirae</name>
    <dbReference type="NCBI Taxonomy" id="337451"/>
    <lineage>
        <taxon>Eukaryota</taxon>
        <taxon>Viridiplantae</taxon>
        <taxon>Streptophyta</taxon>
        <taxon>Embryophyta</taxon>
        <taxon>Tracheophyta</taxon>
        <taxon>Spermatophyta</taxon>
        <taxon>Magnoliopsida</taxon>
        <taxon>Magnoliidae</taxon>
        <taxon>Laurales</taxon>
        <taxon>Lauraceae</taxon>
        <taxon>Cinnamomum</taxon>
    </lineage>
</organism>
<dbReference type="STRING" id="337451.A0A443PJU4"/>
<proteinExistence type="predicted"/>
<evidence type="ECO:0000313" key="8">
    <source>
        <dbReference type="Proteomes" id="UP000283530"/>
    </source>
</evidence>
<sequence>MEIDTIYQEGSPLGSALNLNNYLKPVQRGAFSLGACHSNGFQEYYNLDQFLDEGLLSDSKLGGPPSSLFDSLQALANGWKSTFDTGVCMNAVDDGRNRMDVGIFQSRNAVNYMVRAIAGAGNEQEHGHEFSFKGIEHMNSIFHDEMSFVNGAKKLYGEEGVKKNLKTLKRNEKLRKKSNQIKGQWTIEEDRLLLHLVDKYGIRKWSHIAQMLRGRIGKQCRERWHNHLRPNIKKDTWSEEEDMILIQAHKEIGNKWAEIGKRLPGRTENSIKNHWNATKRSQLSRRRCRSSKYPKPSSLLQNYIKSITSSSMENLEDTYKNPTASTTMTNSDHSRPETSDSSGSDQLVPDFDFSNVPNVPLDANIWTETCDIGYLVDEMMIMMPYAGIVGEGFMEIDMPLDTTACFMPSVNVKREMDSLEMITQSNNLF</sequence>
<evidence type="ECO:0000259" key="5">
    <source>
        <dbReference type="PROSITE" id="PS50090"/>
    </source>
</evidence>
<dbReference type="CDD" id="cd00167">
    <property type="entry name" value="SANT"/>
    <property type="match status" value="2"/>
</dbReference>
<evidence type="ECO:0000256" key="1">
    <source>
        <dbReference type="ARBA" id="ARBA00004123"/>
    </source>
</evidence>
<dbReference type="PANTHER" id="PTHR45614">
    <property type="entry name" value="MYB PROTEIN-RELATED"/>
    <property type="match status" value="1"/>
</dbReference>
<dbReference type="FunFam" id="1.10.10.60:FF:000010">
    <property type="entry name" value="Transcriptional activator Myb isoform A"/>
    <property type="match status" value="1"/>
</dbReference>